<dbReference type="EMBL" id="JAFHLB010000060">
    <property type="protein sequence ID" value="MBN3580604.1"/>
    <property type="molecule type" value="Genomic_DNA"/>
</dbReference>
<protein>
    <recommendedName>
        <fullName evidence="2">Filamentous haemagglutinin FhaB/tRNA nuclease CdiA-like TPS domain-containing protein</fullName>
    </recommendedName>
</protein>
<keyword evidence="4" id="KW-1185">Reference proteome</keyword>
<dbReference type="InterPro" id="IPR008638">
    <property type="entry name" value="FhaB/CdiA-like_TPS"/>
</dbReference>
<gene>
    <name evidence="3" type="ORF">JYA62_23615</name>
</gene>
<proteinExistence type="predicted"/>
<evidence type="ECO:0000313" key="3">
    <source>
        <dbReference type="EMBL" id="MBN3580604.1"/>
    </source>
</evidence>
<sequence>MRGSLSAACYLSKTSLVALTISLSVQADVKAPLQGSGADKPTVIATQSKYLVKIAKANEYGYSINALSELDTKGKTLVLANSYQINPKLSGAPAQTIVLSLESSKVADFAEIRVEGRAADVIVLAPKGITCNGCSVVNAERVTLATGEAVYGSGELASIALSSGGITVSGAGFSASQSSLVDITAGQVIIDAPLTTNMKGRVVTRANQELKEIDPAGTLEVSNGDVQIIVGDNTFRYSDRQSDANFKPFSGNALTLTDNADITVGNLHLESTYENGDISIDGRIRANGAWTYVGRYNNQSIVPLESVKVKSNGNISIYDQIIAANRVELESTNDIRIIPEGGVAAFGIENIRGAEVDIAAVGLLENTGSIVVESAYLSANQVVNEGDIEASRDIYINGKNEVKNQFGAVLMGENIHLKSERRVTNGSLYPYRLVHNNKVSSQSRTRAINTSPEHQVGGLLSVPPPPSSMLKIPVESLAATMLGQNIKVEAQEFINANPYEISRGASDLPELSLDYSKSSQVLVSAESTLDLRLTSRFWNMSSIAESWTGNTIITAPVILNERYYIWADTEFRKVFARAHPFCRGISVQDLEVYRRHLFIKIKPPYGPKAWAAIGRCYNTKPDPNQTVRESHQFIRALSPQGKIHSGNNLILKSFNLYNEHSSVEAKNDVMGTVNVVWMEGLSLRDVWETTTVTHHSRTYCTRRIFRKCIRRKTDRWTTSRTELTKNEETANYPFVFFVGGHLHQGFGVSSIKAQDITYGPYATSYLPKVEPAPPIKPSKYIPIVSSGITFFIPNPNFEE</sequence>
<dbReference type="RefSeq" id="WP_206372240.1">
    <property type="nucleotide sequence ID" value="NZ_CAWPTM010000131.1"/>
</dbReference>
<reference evidence="3 4" key="1">
    <citation type="submission" date="2021-02" db="EMBL/GenBank/DDBJ databases">
        <title>Draft Genome Sequences of 5 Vibrio neptunius Strains Isolated From of Bivalve Hatcheries.</title>
        <authorList>
            <person name="Galvis F."/>
            <person name="Barja J.L."/>
            <person name="Lemos M.L."/>
            <person name="Balado M."/>
        </authorList>
    </citation>
    <scope>NUCLEOTIDE SEQUENCE [LARGE SCALE GENOMIC DNA]</scope>
    <source>
        <strain evidence="3 4">PP-145.98</strain>
    </source>
</reference>
<dbReference type="Proteomes" id="UP000779070">
    <property type="component" value="Unassembled WGS sequence"/>
</dbReference>
<dbReference type="Pfam" id="PF05860">
    <property type="entry name" value="TPS"/>
    <property type="match status" value="1"/>
</dbReference>
<dbReference type="Gene3D" id="2.160.20.10">
    <property type="entry name" value="Single-stranded right-handed beta-helix, Pectin lyase-like"/>
    <property type="match status" value="1"/>
</dbReference>
<organism evidence="3 4">
    <name type="scientific">Vibrio neptunius</name>
    <dbReference type="NCBI Taxonomy" id="170651"/>
    <lineage>
        <taxon>Bacteria</taxon>
        <taxon>Pseudomonadati</taxon>
        <taxon>Pseudomonadota</taxon>
        <taxon>Gammaproteobacteria</taxon>
        <taxon>Vibrionales</taxon>
        <taxon>Vibrionaceae</taxon>
        <taxon>Vibrio</taxon>
    </lineage>
</organism>
<evidence type="ECO:0000256" key="1">
    <source>
        <dbReference type="SAM" id="SignalP"/>
    </source>
</evidence>
<dbReference type="InterPro" id="IPR011050">
    <property type="entry name" value="Pectin_lyase_fold/virulence"/>
</dbReference>
<feature type="signal peptide" evidence="1">
    <location>
        <begin position="1"/>
        <end position="27"/>
    </location>
</feature>
<evidence type="ECO:0000259" key="2">
    <source>
        <dbReference type="Pfam" id="PF05860"/>
    </source>
</evidence>
<comment type="caution">
    <text evidence="3">The sequence shown here is derived from an EMBL/GenBank/DDBJ whole genome shotgun (WGS) entry which is preliminary data.</text>
</comment>
<feature type="chain" id="PRO_5046149225" description="Filamentous haemagglutinin FhaB/tRNA nuclease CdiA-like TPS domain-containing protein" evidence="1">
    <location>
        <begin position="28"/>
        <end position="799"/>
    </location>
</feature>
<feature type="domain" description="Filamentous haemagglutinin FhaB/tRNA nuclease CdiA-like TPS" evidence="2">
    <location>
        <begin position="54"/>
        <end position="288"/>
    </location>
</feature>
<keyword evidence="1" id="KW-0732">Signal</keyword>
<evidence type="ECO:0000313" key="4">
    <source>
        <dbReference type="Proteomes" id="UP000779070"/>
    </source>
</evidence>
<name>A0ABS3AB51_9VIBR</name>
<dbReference type="InterPro" id="IPR012334">
    <property type="entry name" value="Pectin_lyas_fold"/>
</dbReference>
<accession>A0ABS3AB51</accession>
<dbReference type="SUPFAM" id="SSF51126">
    <property type="entry name" value="Pectin lyase-like"/>
    <property type="match status" value="1"/>
</dbReference>